<sequence length="38" mass="4612">MESGELTAFYQLFGELVEFIGDDRWNDYVRYKRITEGY</sequence>
<dbReference type="EMBL" id="ADJN01000065">
    <property type="protein sequence ID" value="EFD04337.1"/>
    <property type="molecule type" value="Genomic_DNA"/>
</dbReference>
<organism evidence="1 2">
    <name type="scientific">Peptostreptococcus anaerobius 653-L</name>
    <dbReference type="NCBI Taxonomy" id="596329"/>
    <lineage>
        <taxon>Bacteria</taxon>
        <taxon>Bacillati</taxon>
        <taxon>Bacillota</taxon>
        <taxon>Clostridia</taxon>
        <taxon>Peptostreptococcales</taxon>
        <taxon>Peptostreptococcaceae</taxon>
        <taxon>Peptostreptococcus</taxon>
    </lineage>
</organism>
<reference evidence="1 2" key="1">
    <citation type="submission" date="2010-01" db="EMBL/GenBank/DDBJ databases">
        <authorList>
            <person name="Dodson R."/>
            <person name="Madupu R."/>
            <person name="Durkin A.S."/>
            <person name="Torralba M."/>
            <person name="Methe B."/>
            <person name="Sutton G.G."/>
            <person name="Strausberg R.L."/>
            <person name="Nelson K.E."/>
        </authorList>
    </citation>
    <scope>NUCLEOTIDE SEQUENCE [LARGE SCALE GENOMIC DNA]</scope>
    <source>
        <strain evidence="1 2">653-L</strain>
    </source>
</reference>
<keyword evidence="2" id="KW-1185">Reference proteome</keyword>
<gene>
    <name evidence="1" type="ORF">HMPREF0631_1362</name>
</gene>
<evidence type="ECO:0000313" key="2">
    <source>
        <dbReference type="Proteomes" id="UP000004206"/>
    </source>
</evidence>
<dbReference type="AlphaFoldDB" id="D3MU56"/>
<proteinExistence type="predicted"/>
<protein>
    <submittedName>
        <fullName evidence="1">Uncharacterized protein</fullName>
    </submittedName>
</protein>
<dbReference type="Proteomes" id="UP000004206">
    <property type="component" value="Unassembled WGS sequence"/>
</dbReference>
<comment type="caution">
    <text evidence="1">The sequence shown here is derived from an EMBL/GenBank/DDBJ whole genome shotgun (WGS) entry which is preliminary data.</text>
</comment>
<evidence type="ECO:0000313" key="1">
    <source>
        <dbReference type="EMBL" id="EFD04337.1"/>
    </source>
</evidence>
<name>D3MU56_9FIRM</name>
<accession>D3MU56</accession>